<dbReference type="SUPFAM" id="SSF58104">
    <property type="entry name" value="Methyl-accepting chemotaxis protein (MCP) signaling domain"/>
    <property type="match status" value="1"/>
</dbReference>
<keyword evidence="1 2" id="KW-0807">Transducer</keyword>
<dbReference type="OrthoDB" id="9807021at2"/>
<dbReference type="Proteomes" id="UP000471031">
    <property type="component" value="Unassembled WGS sequence"/>
</dbReference>
<dbReference type="Pfam" id="PF00015">
    <property type="entry name" value="MCPsignal"/>
    <property type="match status" value="1"/>
</dbReference>
<dbReference type="RefSeq" id="WP_161263043.1">
    <property type="nucleotide sequence ID" value="NZ_JAFBDC010000018.1"/>
</dbReference>
<evidence type="ECO:0000313" key="5">
    <source>
        <dbReference type="Proteomes" id="UP000471031"/>
    </source>
</evidence>
<protein>
    <submittedName>
        <fullName evidence="4">Chemotaxis protein</fullName>
    </submittedName>
</protein>
<dbReference type="InterPro" id="IPR004089">
    <property type="entry name" value="MCPsignal_dom"/>
</dbReference>
<dbReference type="PANTHER" id="PTHR32089">
    <property type="entry name" value="METHYL-ACCEPTING CHEMOTAXIS PROTEIN MCPB"/>
    <property type="match status" value="1"/>
</dbReference>
<dbReference type="InterPro" id="IPR029151">
    <property type="entry name" value="Sensor-like_sf"/>
</dbReference>
<dbReference type="Gene3D" id="1.10.287.950">
    <property type="entry name" value="Methyl-accepting chemotaxis protein"/>
    <property type="match status" value="1"/>
</dbReference>
<dbReference type="EMBL" id="WXEX01000017">
    <property type="protein sequence ID" value="MZP44475.1"/>
    <property type="molecule type" value="Genomic_DNA"/>
</dbReference>
<dbReference type="GO" id="GO:0007165">
    <property type="term" value="P:signal transduction"/>
    <property type="evidence" value="ECO:0007669"/>
    <property type="project" value="UniProtKB-KW"/>
</dbReference>
<name>A0A845LJA0_HELGE</name>
<evidence type="ECO:0000256" key="1">
    <source>
        <dbReference type="ARBA" id="ARBA00023224"/>
    </source>
</evidence>
<reference evidence="4 5" key="1">
    <citation type="submission" date="2020-01" db="EMBL/GenBank/DDBJ databases">
        <title>Whole genome sequence of Heliobacterium gestii DSM 11169.</title>
        <authorList>
            <person name="Kyndt J.A."/>
            <person name="Meyer T.E."/>
        </authorList>
    </citation>
    <scope>NUCLEOTIDE SEQUENCE [LARGE SCALE GENOMIC DNA]</scope>
    <source>
        <strain evidence="4 5">DSM 11169</strain>
    </source>
</reference>
<gene>
    <name evidence="4" type="ORF">GTO89_15695</name>
</gene>
<evidence type="ECO:0000256" key="2">
    <source>
        <dbReference type="PROSITE-ProRule" id="PRU00284"/>
    </source>
</evidence>
<evidence type="ECO:0000313" key="4">
    <source>
        <dbReference type="EMBL" id="MZP44475.1"/>
    </source>
</evidence>
<proteinExistence type="predicted"/>
<organism evidence="4 5">
    <name type="scientific">Heliomicrobium gestii</name>
    <name type="common">Heliobacterium gestii</name>
    <dbReference type="NCBI Taxonomy" id="2699"/>
    <lineage>
        <taxon>Bacteria</taxon>
        <taxon>Bacillati</taxon>
        <taxon>Bacillota</taxon>
        <taxon>Clostridia</taxon>
        <taxon>Eubacteriales</taxon>
        <taxon>Heliobacteriaceae</taxon>
        <taxon>Heliomicrobium</taxon>
    </lineage>
</organism>
<accession>A0A845LJA0</accession>
<dbReference type="SUPFAM" id="SSF103190">
    <property type="entry name" value="Sensory domain-like"/>
    <property type="match status" value="1"/>
</dbReference>
<dbReference type="SMART" id="SM00283">
    <property type="entry name" value="MA"/>
    <property type="match status" value="1"/>
</dbReference>
<dbReference type="GO" id="GO:0016020">
    <property type="term" value="C:membrane"/>
    <property type="evidence" value="ECO:0007669"/>
    <property type="project" value="InterPro"/>
</dbReference>
<dbReference type="PANTHER" id="PTHR32089:SF112">
    <property type="entry name" value="LYSOZYME-LIKE PROTEIN-RELATED"/>
    <property type="match status" value="1"/>
</dbReference>
<comment type="caution">
    <text evidence="4">The sequence shown here is derived from an EMBL/GenBank/DDBJ whole genome shotgun (WGS) entry which is preliminary data.</text>
</comment>
<dbReference type="PROSITE" id="PS50111">
    <property type="entry name" value="CHEMOTAXIS_TRANSDUC_2"/>
    <property type="match status" value="1"/>
</dbReference>
<sequence>MNYVSTVLENGSETDVLLSAIHLGPVFQAVLPYDCMVGVTDREKFLAYFPPKDSSYKLPISAGSKIAKGDAIYEAMEAGTIKTVTVPPEVFGVPYRATGIPVKDSRGVVIGGIGVGVSLKGLVNLKDSAQRITATSEELAASTEELAATASQLAQEFSRVRENGLKVLEQVKKSDDILRFINSVATNSNLLGLNASIEAARAGESGRGFAVVAEEIRKMALNSAQSVKEIKEILSGIAEKATKMLAQLDETASLSDRQASTTEQLSGAAQELAQIAENIDRASQSL</sequence>
<dbReference type="AlphaFoldDB" id="A0A845LJA0"/>
<keyword evidence="5" id="KW-1185">Reference proteome</keyword>
<feature type="domain" description="Methyl-accepting transducer" evidence="3">
    <location>
        <begin position="124"/>
        <end position="286"/>
    </location>
</feature>
<evidence type="ECO:0000259" key="3">
    <source>
        <dbReference type="PROSITE" id="PS50111"/>
    </source>
</evidence>